<dbReference type="SUPFAM" id="SSF54171">
    <property type="entry name" value="DNA-binding domain"/>
    <property type="match status" value="1"/>
</dbReference>
<dbReference type="InterPro" id="IPR003615">
    <property type="entry name" value="HNH_nuc"/>
</dbReference>
<proteinExistence type="predicted"/>
<dbReference type="GO" id="GO:0003677">
    <property type="term" value="F:DNA binding"/>
    <property type="evidence" value="ECO:0007669"/>
    <property type="project" value="InterPro"/>
</dbReference>
<dbReference type="Pfam" id="PF13392">
    <property type="entry name" value="HNH_3"/>
    <property type="match status" value="1"/>
</dbReference>
<dbReference type="InterPro" id="IPR016177">
    <property type="entry name" value="DNA-bd_dom_sf"/>
</dbReference>
<keyword evidence="2" id="KW-0540">Nuclease</keyword>
<name>A0A2N7RZI3_9MICC</name>
<feature type="domain" description="HNH nuclease" evidence="1">
    <location>
        <begin position="86"/>
        <end position="130"/>
    </location>
</feature>
<keyword evidence="2" id="KW-0378">Hydrolase</keyword>
<gene>
    <name evidence="2" type="ORF">CIK84_11350</name>
</gene>
<sequence>MVPNTSPAKKICSIEGCEKPSRSLKMCKMHYTRQLRHGSPEKVQQIHGDDNSRFWSKVDKTNECWNWLGTEHSAGYGKFSIDGKYHYAHRVSYEKLVGEIPPGMEIDHICHNRKCVNPDHLRVTTPKQNNENHQGPKADSVTRVRGVHWYEARSKYMAQVGHNGRNVYVGYFTDIAEAEKAVIAKRNELHTHNDLDRI</sequence>
<dbReference type="Gene3D" id="3.90.75.20">
    <property type="match status" value="1"/>
</dbReference>
<dbReference type="GO" id="GO:0004519">
    <property type="term" value="F:endonuclease activity"/>
    <property type="evidence" value="ECO:0007669"/>
    <property type="project" value="UniProtKB-KW"/>
</dbReference>
<dbReference type="SUPFAM" id="SSF54060">
    <property type="entry name" value="His-Me finger endonucleases"/>
    <property type="match status" value="1"/>
</dbReference>
<dbReference type="EMBL" id="PNQX01000002">
    <property type="protein sequence ID" value="PMQ19299.1"/>
    <property type="molecule type" value="Genomic_DNA"/>
</dbReference>
<protein>
    <submittedName>
        <fullName evidence="2">HNH endonuclease</fullName>
    </submittedName>
</protein>
<keyword evidence="2" id="KW-0255">Endonuclease</keyword>
<accession>A0A2N7RZI3</accession>
<evidence type="ECO:0000259" key="1">
    <source>
        <dbReference type="Pfam" id="PF13392"/>
    </source>
</evidence>
<reference evidence="2 3" key="1">
    <citation type="journal article" date="2017" name="Elife">
        <title>Extensive horizontal gene transfer in cheese-associated bacteria.</title>
        <authorList>
            <person name="Bonham K.S."/>
            <person name="Wolfe B.E."/>
            <person name="Dutton R.J."/>
        </authorList>
    </citation>
    <scope>NUCLEOTIDE SEQUENCE [LARGE SCALE GENOMIC DNA]</scope>
    <source>
        <strain evidence="2 3">JB182</strain>
    </source>
</reference>
<evidence type="ECO:0000313" key="3">
    <source>
        <dbReference type="Proteomes" id="UP000235739"/>
    </source>
</evidence>
<evidence type="ECO:0000313" key="2">
    <source>
        <dbReference type="EMBL" id="PMQ19299.1"/>
    </source>
</evidence>
<comment type="caution">
    <text evidence="2">The sequence shown here is derived from an EMBL/GenBank/DDBJ whole genome shotgun (WGS) entry which is preliminary data.</text>
</comment>
<dbReference type="AlphaFoldDB" id="A0A2N7RZI3"/>
<dbReference type="InterPro" id="IPR044925">
    <property type="entry name" value="His-Me_finger_sf"/>
</dbReference>
<dbReference type="Proteomes" id="UP000235739">
    <property type="component" value="Unassembled WGS sequence"/>
</dbReference>
<organism evidence="2 3">
    <name type="scientific">Glutamicibacter arilaitensis</name>
    <dbReference type="NCBI Taxonomy" id="256701"/>
    <lineage>
        <taxon>Bacteria</taxon>
        <taxon>Bacillati</taxon>
        <taxon>Actinomycetota</taxon>
        <taxon>Actinomycetes</taxon>
        <taxon>Micrococcales</taxon>
        <taxon>Micrococcaceae</taxon>
        <taxon>Glutamicibacter</taxon>
    </lineage>
</organism>